<accession>A0A917GGI6</accession>
<dbReference type="SMART" id="SM00342">
    <property type="entry name" value="HTH_ARAC"/>
    <property type="match status" value="1"/>
</dbReference>
<comment type="caution">
    <text evidence="6">The sequence shown here is derived from an EMBL/GenBank/DDBJ whole genome shotgun (WGS) entry which is preliminary data.</text>
</comment>
<proteinExistence type="predicted"/>
<evidence type="ECO:0000313" key="7">
    <source>
        <dbReference type="Proteomes" id="UP000625976"/>
    </source>
</evidence>
<dbReference type="PANTHER" id="PTHR43280:SF29">
    <property type="entry name" value="ARAC-FAMILY TRANSCRIPTIONAL REGULATOR"/>
    <property type="match status" value="1"/>
</dbReference>
<feature type="transmembrane region" description="Helical" evidence="4">
    <location>
        <begin position="92"/>
        <end position="111"/>
    </location>
</feature>
<dbReference type="PRINTS" id="PR00032">
    <property type="entry name" value="HTHARAC"/>
</dbReference>
<feature type="transmembrane region" description="Helical" evidence="4">
    <location>
        <begin position="148"/>
        <end position="165"/>
    </location>
</feature>
<keyword evidence="4" id="KW-1133">Transmembrane helix</keyword>
<dbReference type="GO" id="GO:0043565">
    <property type="term" value="F:sequence-specific DNA binding"/>
    <property type="evidence" value="ECO:0007669"/>
    <property type="project" value="InterPro"/>
</dbReference>
<gene>
    <name evidence="6" type="ORF">GCM10010976_15370</name>
</gene>
<evidence type="ECO:0000313" key="6">
    <source>
        <dbReference type="EMBL" id="GGG44689.1"/>
    </source>
</evidence>
<dbReference type="EMBL" id="BMFQ01000002">
    <property type="protein sequence ID" value="GGG44689.1"/>
    <property type="molecule type" value="Genomic_DNA"/>
</dbReference>
<dbReference type="Pfam" id="PF12833">
    <property type="entry name" value="HTH_18"/>
    <property type="match status" value="1"/>
</dbReference>
<dbReference type="PANTHER" id="PTHR43280">
    <property type="entry name" value="ARAC-FAMILY TRANSCRIPTIONAL REGULATOR"/>
    <property type="match status" value="1"/>
</dbReference>
<keyword evidence="2" id="KW-0238">DNA-binding</keyword>
<keyword evidence="4" id="KW-0472">Membrane</keyword>
<feature type="transmembrane region" description="Helical" evidence="4">
    <location>
        <begin position="6"/>
        <end position="23"/>
    </location>
</feature>
<dbReference type="AlphaFoldDB" id="A0A917GGI6"/>
<keyword evidence="7" id="KW-1185">Reference proteome</keyword>
<protein>
    <submittedName>
        <fullName evidence="6">Transcriptional regulator</fullName>
    </submittedName>
</protein>
<keyword evidence="1" id="KW-0805">Transcription regulation</keyword>
<dbReference type="Gene3D" id="1.10.10.60">
    <property type="entry name" value="Homeodomain-like"/>
    <property type="match status" value="2"/>
</dbReference>
<feature type="transmembrane region" description="Helical" evidence="4">
    <location>
        <begin position="185"/>
        <end position="205"/>
    </location>
</feature>
<evidence type="ECO:0000256" key="2">
    <source>
        <dbReference type="ARBA" id="ARBA00023125"/>
    </source>
</evidence>
<feature type="transmembrane region" description="Helical" evidence="4">
    <location>
        <begin position="123"/>
        <end position="141"/>
    </location>
</feature>
<dbReference type="InterPro" id="IPR018060">
    <property type="entry name" value="HTH_AraC"/>
</dbReference>
<keyword evidence="3" id="KW-0804">Transcription</keyword>
<dbReference type="Proteomes" id="UP000625976">
    <property type="component" value="Unassembled WGS sequence"/>
</dbReference>
<feature type="transmembrane region" description="Helical" evidence="4">
    <location>
        <begin position="54"/>
        <end position="80"/>
    </location>
</feature>
<evidence type="ECO:0000256" key="1">
    <source>
        <dbReference type="ARBA" id="ARBA00023015"/>
    </source>
</evidence>
<dbReference type="GO" id="GO:0003700">
    <property type="term" value="F:DNA-binding transcription factor activity"/>
    <property type="evidence" value="ECO:0007669"/>
    <property type="project" value="InterPro"/>
</dbReference>
<name>A0A917GGI6_9FLAO</name>
<feature type="transmembrane region" description="Helical" evidence="4">
    <location>
        <begin position="30"/>
        <end position="48"/>
    </location>
</feature>
<dbReference type="InterPro" id="IPR020449">
    <property type="entry name" value="Tscrpt_reg_AraC-type_HTH"/>
</dbReference>
<dbReference type="InterPro" id="IPR009057">
    <property type="entry name" value="Homeodomain-like_sf"/>
</dbReference>
<sequence>MLKTFQIIAIIQGLFVLSVLFANRKEYKKTTFWLLFGSLLSVLFYIAGDDENNIFVAGADWFLFDSSLFVTFLFLFFRYYMNGKETFAKLDLLFFIPNLVYFIIEVIELNMTADNLLIEIFEIASELTFFAYLMLIVYYIISSKNKHWILYFSIPIAILIGFSSLNDILKLAGFHEFSIFNDHNFNTSILLIVAFLFYFIAFKLINKSQGILPKTEPSKYKKSNLNPKTIEKYQSDLIQLMETDKLYLNGKLSIHDVSKKLKMPRQYISEVLNEHMHTSFQDFVNSYRVEEFINRLKNDQNDQFTLLAIATDVGFNSKSSFNATFKKITGLTPTEYKKQLDKKS</sequence>
<reference evidence="6" key="1">
    <citation type="journal article" date="2014" name="Int. J. Syst. Evol. Microbiol.">
        <title>Complete genome sequence of Corynebacterium casei LMG S-19264T (=DSM 44701T), isolated from a smear-ripened cheese.</title>
        <authorList>
            <consortium name="US DOE Joint Genome Institute (JGI-PGF)"/>
            <person name="Walter F."/>
            <person name="Albersmeier A."/>
            <person name="Kalinowski J."/>
            <person name="Ruckert C."/>
        </authorList>
    </citation>
    <scope>NUCLEOTIDE SEQUENCE</scope>
    <source>
        <strain evidence="6">CGMCC 1.12751</strain>
    </source>
</reference>
<evidence type="ECO:0000256" key="3">
    <source>
        <dbReference type="ARBA" id="ARBA00023163"/>
    </source>
</evidence>
<reference evidence="6" key="2">
    <citation type="submission" date="2020-09" db="EMBL/GenBank/DDBJ databases">
        <authorList>
            <person name="Sun Q."/>
            <person name="Zhou Y."/>
        </authorList>
    </citation>
    <scope>NUCLEOTIDE SEQUENCE</scope>
    <source>
        <strain evidence="6">CGMCC 1.12751</strain>
    </source>
</reference>
<evidence type="ECO:0000256" key="4">
    <source>
        <dbReference type="SAM" id="Phobius"/>
    </source>
</evidence>
<keyword evidence="4" id="KW-0812">Transmembrane</keyword>
<dbReference type="RefSeq" id="WP_188463521.1">
    <property type="nucleotide sequence ID" value="NZ_BMFQ01000002.1"/>
</dbReference>
<dbReference type="PROSITE" id="PS01124">
    <property type="entry name" value="HTH_ARAC_FAMILY_2"/>
    <property type="match status" value="1"/>
</dbReference>
<feature type="domain" description="HTH araC/xylS-type" evidence="5">
    <location>
        <begin position="235"/>
        <end position="339"/>
    </location>
</feature>
<evidence type="ECO:0000259" key="5">
    <source>
        <dbReference type="PROSITE" id="PS01124"/>
    </source>
</evidence>
<dbReference type="SUPFAM" id="SSF46689">
    <property type="entry name" value="Homeodomain-like"/>
    <property type="match status" value="1"/>
</dbReference>
<organism evidence="6 7">
    <name type="scientific">Bizionia arctica</name>
    <dbReference type="NCBI Taxonomy" id="1495645"/>
    <lineage>
        <taxon>Bacteria</taxon>
        <taxon>Pseudomonadati</taxon>
        <taxon>Bacteroidota</taxon>
        <taxon>Flavobacteriia</taxon>
        <taxon>Flavobacteriales</taxon>
        <taxon>Flavobacteriaceae</taxon>
        <taxon>Bizionia</taxon>
    </lineage>
</organism>